<protein>
    <submittedName>
        <fullName evidence="1">Uncharacterized protein</fullName>
    </submittedName>
</protein>
<dbReference type="RefSeq" id="WP_066660927.1">
    <property type="nucleotide sequence ID" value="NZ_CBCSCL010000012.1"/>
</dbReference>
<organism evidence="1 2">
    <name type="scientific">Bordetella flabilis</name>
    <dbReference type="NCBI Taxonomy" id="463014"/>
    <lineage>
        <taxon>Bacteria</taxon>
        <taxon>Pseudomonadati</taxon>
        <taxon>Pseudomonadota</taxon>
        <taxon>Betaproteobacteria</taxon>
        <taxon>Burkholderiales</taxon>
        <taxon>Alcaligenaceae</taxon>
        <taxon>Bordetella</taxon>
    </lineage>
</organism>
<dbReference type="AlphaFoldDB" id="A0A193GI32"/>
<gene>
    <name evidence="1" type="ORF">BAU07_19025</name>
</gene>
<name>A0A193GI32_9BORD</name>
<keyword evidence="2" id="KW-1185">Reference proteome</keyword>
<proteinExistence type="predicted"/>
<accession>A0A193GI32</accession>
<dbReference type="STRING" id="463014.BAU07_19025"/>
<dbReference type="EMBL" id="CP016172">
    <property type="protein sequence ID" value="ANN78934.1"/>
    <property type="molecule type" value="Genomic_DNA"/>
</dbReference>
<evidence type="ECO:0000313" key="2">
    <source>
        <dbReference type="Proteomes" id="UP000091926"/>
    </source>
</evidence>
<sequence>MAKPVITPQQFIAEANKRLPANVQLFLTPRGATIETATGYDWTNRDSLNAVTAVKLVVDQLAEQYEVHPALTVGGG</sequence>
<dbReference type="KEGG" id="bfz:BAU07_19025"/>
<dbReference type="OrthoDB" id="9107164at2"/>
<reference evidence="1 2" key="1">
    <citation type="submission" date="2016-06" db="EMBL/GenBank/DDBJ databases">
        <title>Complete genome sequences of Bordetella bronchialis and Bordetella flabilis.</title>
        <authorList>
            <person name="LiPuma J.J."/>
            <person name="Spilker T."/>
        </authorList>
    </citation>
    <scope>NUCLEOTIDE SEQUENCE [LARGE SCALE GENOMIC DNA]</scope>
    <source>
        <strain evidence="1 2">AU10664</strain>
    </source>
</reference>
<dbReference type="Proteomes" id="UP000091926">
    <property type="component" value="Chromosome"/>
</dbReference>
<evidence type="ECO:0000313" key="1">
    <source>
        <dbReference type="EMBL" id="ANN78934.1"/>
    </source>
</evidence>